<dbReference type="Pfam" id="PF01667">
    <property type="entry name" value="Ribosomal_S27e"/>
    <property type="match status" value="1"/>
</dbReference>
<keyword evidence="3" id="KW-0862">Zinc</keyword>
<keyword evidence="7" id="KW-1185">Reference proteome</keyword>
<gene>
    <name evidence="6" type="ORF">VNE69_04126</name>
</gene>
<reference evidence="6" key="1">
    <citation type="journal article" date="2024" name="BMC Genomics">
        <title>Functional annotation of a divergent genome using sequence and structure-based similarity.</title>
        <authorList>
            <person name="Svedberg D."/>
            <person name="Winiger R.R."/>
            <person name="Berg A."/>
            <person name="Sharma H."/>
            <person name="Tellgren-Roth C."/>
            <person name="Debrunner-Vossbrinck B.A."/>
            <person name="Vossbrinck C.R."/>
            <person name="Barandun J."/>
        </authorList>
    </citation>
    <scope>NUCLEOTIDE SEQUENCE</scope>
    <source>
        <strain evidence="6">Illinois isolate</strain>
    </source>
</reference>
<name>A0AAX4JBE2_9MICR</name>
<evidence type="ECO:0000256" key="2">
    <source>
        <dbReference type="ARBA" id="ARBA00010919"/>
    </source>
</evidence>
<dbReference type="GO" id="GO:0003735">
    <property type="term" value="F:structural constituent of ribosome"/>
    <property type="evidence" value="ECO:0007669"/>
    <property type="project" value="InterPro"/>
</dbReference>
<evidence type="ECO:0000256" key="4">
    <source>
        <dbReference type="ARBA" id="ARBA00022980"/>
    </source>
</evidence>
<evidence type="ECO:0000256" key="3">
    <source>
        <dbReference type="ARBA" id="ARBA00022833"/>
    </source>
</evidence>
<dbReference type="GO" id="GO:0006412">
    <property type="term" value="P:translation"/>
    <property type="evidence" value="ECO:0007669"/>
    <property type="project" value="InterPro"/>
</dbReference>
<protein>
    <submittedName>
        <fullName evidence="6">Ribosomal protein eS27</fullName>
    </submittedName>
</protein>
<dbReference type="RefSeq" id="XP_065329445.1">
    <property type="nucleotide sequence ID" value="XM_065473373.1"/>
</dbReference>
<dbReference type="SUPFAM" id="SSF57829">
    <property type="entry name" value="Zn-binding ribosomal proteins"/>
    <property type="match status" value="1"/>
</dbReference>
<accession>A0AAX4JBE2</accession>
<dbReference type="Gene3D" id="2.20.25.100">
    <property type="entry name" value="Zn-binding ribosomal proteins"/>
    <property type="match status" value="1"/>
</dbReference>
<keyword evidence="4 6" id="KW-0689">Ribosomal protein</keyword>
<dbReference type="GO" id="GO:1990904">
    <property type="term" value="C:ribonucleoprotein complex"/>
    <property type="evidence" value="ECO:0007669"/>
    <property type="project" value="UniProtKB-KW"/>
</dbReference>
<evidence type="ECO:0000256" key="5">
    <source>
        <dbReference type="ARBA" id="ARBA00023274"/>
    </source>
</evidence>
<comment type="similarity">
    <text evidence="2">Belongs to the eukaryotic ribosomal protein eS27 family.</text>
</comment>
<dbReference type="KEGG" id="vnx:VNE69_04126"/>
<comment type="cofactor">
    <cofactor evidence="1">
        <name>Zn(2+)</name>
        <dbReference type="ChEBI" id="CHEBI:29105"/>
    </cofactor>
</comment>
<sequence length="94" mass="10495">MVSKNLHNFQNFDLAFPTEEQIKKTHKTKNLYAVPTGYFMQVLCDGCKGVTLCYSHSQRDMNCKGCGETILKSTGGKAGLIGECAFKKVDYSFE</sequence>
<dbReference type="Proteomes" id="UP001334084">
    <property type="component" value="Chromosome 4"/>
</dbReference>
<keyword evidence="5" id="KW-0687">Ribonucleoprotein</keyword>
<proteinExistence type="inferred from homology"/>
<dbReference type="GeneID" id="90541116"/>
<evidence type="ECO:0000313" key="7">
    <source>
        <dbReference type="Proteomes" id="UP001334084"/>
    </source>
</evidence>
<evidence type="ECO:0000313" key="6">
    <source>
        <dbReference type="EMBL" id="WUR03300.1"/>
    </source>
</evidence>
<dbReference type="InterPro" id="IPR011332">
    <property type="entry name" value="Ribosomal_zn-bd"/>
</dbReference>
<dbReference type="EMBL" id="CP142729">
    <property type="protein sequence ID" value="WUR03300.1"/>
    <property type="molecule type" value="Genomic_DNA"/>
</dbReference>
<dbReference type="InterPro" id="IPR000592">
    <property type="entry name" value="Ribosomal_eS27"/>
</dbReference>
<dbReference type="AlphaFoldDB" id="A0AAX4JBE2"/>
<dbReference type="PANTHER" id="PTHR11594">
    <property type="entry name" value="40S RIBOSOMAL PROTEIN S27"/>
    <property type="match status" value="1"/>
</dbReference>
<dbReference type="InterPro" id="IPR023407">
    <property type="entry name" value="Ribosomal_eS27_Zn-bd_dom_sf"/>
</dbReference>
<organism evidence="6 7">
    <name type="scientific">Vairimorpha necatrix</name>
    <dbReference type="NCBI Taxonomy" id="6039"/>
    <lineage>
        <taxon>Eukaryota</taxon>
        <taxon>Fungi</taxon>
        <taxon>Fungi incertae sedis</taxon>
        <taxon>Microsporidia</taxon>
        <taxon>Nosematidae</taxon>
        <taxon>Vairimorpha</taxon>
    </lineage>
</organism>
<evidence type="ECO:0000256" key="1">
    <source>
        <dbReference type="ARBA" id="ARBA00001947"/>
    </source>
</evidence>
<dbReference type="GO" id="GO:0005840">
    <property type="term" value="C:ribosome"/>
    <property type="evidence" value="ECO:0007669"/>
    <property type="project" value="UniProtKB-KW"/>
</dbReference>